<dbReference type="NCBIfam" id="NF041644">
    <property type="entry name" value="CBO0543_fam"/>
    <property type="match status" value="1"/>
</dbReference>
<dbReference type="AlphaFoldDB" id="A0A0P6WZ46"/>
<name>A0A0P6WZ46_9BACI</name>
<sequence>MILIFLLAYAFLGWRFGNWKDFYSYYPTLLFFIIGDLLSQILLFDYSMWEFRTVTPFGDSLHLNHTIISLAKMAIQYPVTISIFIGRLPTGLLRRFGWILLWTGIYGLTEGLSHLIGIMTYHNGWHFGWDLLFNLMMFTVLIIHHKNPLLGWIISIPIILYLMIHFNVPYSALK</sequence>
<evidence type="ECO:0000313" key="2">
    <source>
        <dbReference type="EMBL" id="KPL61635.1"/>
    </source>
</evidence>
<dbReference type="RefSeq" id="WP_152968507.1">
    <property type="nucleotide sequence ID" value="NZ_LIXZ01000001.1"/>
</dbReference>
<dbReference type="PATRIC" id="fig|218284.4.peg.328"/>
<feature type="transmembrane region" description="Helical" evidence="1">
    <location>
        <begin position="125"/>
        <end position="143"/>
    </location>
</feature>
<organism evidence="2 3">
    <name type="scientific">Rossellomorea vietnamensis</name>
    <dbReference type="NCBI Taxonomy" id="218284"/>
    <lineage>
        <taxon>Bacteria</taxon>
        <taxon>Bacillati</taxon>
        <taxon>Bacillota</taxon>
        <taxon>Bacilli</taxon>
        <taxon>Bacillales</taxon>
        <taxon>Bacillaceae</taxon>
        <taxon>Rossellomorea</taxon>
    </lineage>
</organism>
<gene>
    <name evidence="2" type="ORF">AM506_01565</name>
</gene>
<keyword evidence="1" id="KW-1133">Transmembrane helix</keyword>
<comment type="caution">
    <text evidence="2">The sequence shown here is derived from an EMBL/GenBank/DDBJ whole genome shotgun (WGS) entry which is preliminary data.</text>
</comment>
<feature type="transmembrane region" description="Helical" evidence="1">
    <location>
        <begin position="96"/>
        <end position="119"/>
    </location>
</feature>
<keyword evidence="1" id="KW-0812">Transmembrane</keyword>
<feature type="transmembrane region" description="Helical" evidence="1">
    <location>
        <begin position="150"/>
        <end position="168"/>
    </location>
</feature>
<dbReference type="OrthoDB" id="1730091at2"/>
<protein>
    <submittedName>
        <fullName evidence="2">Uncharacterized protein</fullName>
    </submittedName>
</protein>
<proteinExistence type="predicted"/>
<dbReference type="InterPro" id="IPR048147">
    <property type="entry name" value="CBO0543-like"/>
</dbReference>
<keyword evidence="1" id="KW-0472">Membrane</keyword>
<accession>A0A0P6WZ46</accession>
<dbReference type="EMBL" id="LIXZ01000001">
    <property type="protein sequence ID" value="KPL61635.1"/>
    <property type="molecule type" value="Genomic_DNA"/>
</dbReference>
<evidence type="ECO:0000313" key="3">
    <source>
        <dbReference type="Proteomes" id="UP000050398"/>
    </source>
</evidence>
<evidence type="ECO:0000256" key="1">
    <source>
        <dbReference type="SAM" id="Phobius"/>
    </source>
</evidence>
<dbReference type="eggNOG" id="ENOG50334A4">
    <property type="taxonomic scope" value="Bacteria"/>
</dbReference>
<dbReference type="Proteomes" id="UP000050398">
    <property type="component" value="Unassembled WGS sequence"/>
</dbReference>
<feature type="transmembrane region" description="Helical" evidence="1">
    <location>
        <begin position="25"/>
        <end position="44"/>
    </location>
</feature>
<reference evidence="2 3" key="1">
    <citation type="submission" date="2015-08" db="EMBL/GenBank/DDBJ databases">
        <title>Draft Genome Sequence of Bacillus vietnamensis UCD-SED5.</title>
        <authorList>
            <person name="Lee R.D."/>
            <person name="Jospin G."/>
            <person name="Lang J.M."/>
            <person name="Coil D.A."/>
            <person name="Eisen J.A."/>
        </authorList>
    </citation>
    <scope>NUCLEOTIDE SEQUENCE [LARGE SCALE GENOMIC DNA]</scope>
    <source>
        <strain evidence="2 3">UCD-SED5</strain>
    </source>
</reference>